<gene>
    <name evidence="1" type="ORF">J3Q64DRAFT_1746330</name>
</gene>
<name>A0ABR3AXW7_PHYBL</name>
<evidence type="ECO:0008006" key="3">
    <source>
        <dbReference type="Google" id="ProtNLM"/>
    </source>
</evidence>
<comment type="caution">
    <text evidence="1">The sequence shown here is derived from an EMBL/GenBank/DDBJ whole genome shotgun (WGS) entry which is preliminary data.</text>
</comment>
<sequence length="70" mass="7688">MCKEEICLKRFASWLAGFLFALSNSLGAANSVGVIVKHSSVQCQVLSNTKKAFLGVYSVELNCSLKIRYD</sequence>
<proteinExistence type="predicted"/>
<evidence type="ECO:0000313" key="2">
    <source>
        <dbReference type="Proteomes" id="UP001448207"/>
    </source>
</evidence>
<dbReference type="EMBL" id="JBCLYO010000011">
    <property type="protein sequence ID" value="KAL0085271.1"/>
    <property type="molecule type" value="Genomic_DNA"/>
</dbReference>
<accession>A0ABR3AXW7</accession>
<reference evidence="1 2" key="1">
    <citation type="submission" date="2024-04" db="EMBL/GenBank/DDBJ databases">
        <title>Symmetric and asymmetric DNA N6-adenine methylation regulates different biological responses in Mucorales.</title>
        <authorList>
            <consortium name="Lawrence Berkeley National Laboratory"/>
            <person name="Lax C."/>
            <person name="Mondo S.J."/>
            <person name="Osorio-Concepcion M."/>
            <person name="Muszewska A."/>
            <person name="Corrochano-Luque M."/>
            <person name="Gutierrez G."/>
            <person name="Riley R."/>
            <person name="Lipzen A."/>
            <person name="Guo J."/>
            <person name="Hundley H."/>
            <person name="Amirebrahimi M."/>
            <person name="Ng V."/>
            <person name="Lorenzo-Gutierrez D."/>
            <person name="Binder U."/>
            <person name="Yang J."/>
            <person name="Song Y."/>
            <person name="Canovas D."/>
            <person name="Navarro E."/>
            <person name="Freitag M."/>
            <person name="Gabaldon T."/>
            <person name="Grigoriev I.V."/>
            <person name="Corrochano L.M."/>
            <person name="Nicolas F.E."/>
            <person name="Garre V."/>
        </authorList>
    </citation>
    <scope>NUCLEOTIDE SEQUENCE [LARGE SCALE GENOMIC DNA]</scope>
    <source>
        <strain evidence="1 2">L51</strain>
    </source>
</reference>
<keyword evidence="2" id="KW-1185">Reference proteome</keyword>
<organism evidence="1 2">
    <name type="scientific">Phycomyces blakesleeanus</name>
    <dbReference type="NCBI Taxonomy" id="4837"/>
    <lineage>
        <taxon>Eukaryota</taxon>
        <taxon>Fungi</taxon>
        <taxon>Fungi incertae sedis</taxon>
        <taxon>Mucoromycota</taxon>
        <taxon>Mucoromycotina</taxon>
        <taxon>Mucoromycetes</taxon>
        <taxon>Mucorales</taxon>
        <taxon>Phycomycetaceae</taxon>
        <taxon>Phycomyces</taxon>
    </lineage>
</organism>
<dbReference type="Proteomes" id="UP001448207">
    <property type="component" value="Unassembled WGS sequence"/>
</dbReference>
<protein>
    <recommendedName>
        <fullName evidence="3">Secreted protein</fullName>
    </recommendedName>
</protein>
<evidence type="ECO:0000313" key="1">
    <source>
        <dbReference type="EMBL" id="KAL0085271.1"/>
    </source>
</evidence>